<gene>
    <name evidence="2" type="ORF">JVW63_04275</name>
</gene>
<reference evidence="3" key="1">
    <citation type="submission" date="2021-02" db="EMBL/GenBank/DDBJ databases">
        <title>Leucobacter sp. CX169.</title>
        <authorList>
            <person name="Cheng Y."/>
        </authorList>
    </citation>
    <scope>NUCLEOTIDE SEQUENCE [LARGE SCALE GENOMIC DNA]</scope>
    <source>
        <strain evidence="3">JY899</strain>
    </source>
</reference>
<feature type="transmembrane region" description="Helical" evidence="1">
    <location>
        <begin position="64"/>
        <end position="85"/>
    </location>
</feature>
<dbReference type="Pfam" id="PF06966">
    <property type="entry name" value="DUF1295"/>
    <property type="match status" value="1"/>
</dbReference>
<organism evidence="2 3">
    <name type="scientific">Flaviflexus equikiangi</name>
    <dbReference type="NCBI Taxonomy" id="2758573"/>
    <lineage>
        <taxon>Bacteria</taxon>
        <taxon>Bacillati</taxon>
        <taxon>Actinomycetota</taxon>
        <taxon>Actinomycetes</taxon>
        <taxon>Actinomycetales</taxon>
        <taxon>Actinomycetaceae</taxon>
        <taxon>Flaviflexus</taxon>
    </lineage>
</organism>
<keyword evidence="1" id="KW-0812">Transmembrane</keyword>
<feature type="transmembrane region" description="Helical" evidence="1">
    <location>
        <begin position="132"/>
        <end position="152"/>
    </location>
</feature>
<dbReference type="PANTHER" id="PTHR32251:SF17">
    <property type="entry name" value="STEROID 5-ALPHA REDUCTASE C-TERMINAL DOMAIN-CONTAINING PROTEIN"/>
    <property type="match status" value="1"/>
</dbReference>
<evidence type="ECO:0000313" key="3">
    <source>
        <dbReference type="Proteomes" id="UP000705983"/>
    </source>
</evidence>
<sequence length="291" mass="32884">MKQNLKPLIAIAITILLGALVAWAGSYNGANVGSLPLFAVVVAAAFIIQWLVYIHAQLKMTEQYFDLVGSMTYTSISLIILLTVPDLSTRSLVLGLMVMLWALRLGPFLYLRIKKDGRDSRFDEIKKVPLRFFNVWNIQGLWVTFTASAAWIAMTSADQVDVDWLFFVGVALWIVGLVIEVTADVQKRMWRSKPENKGRFITTGLWAWSRHPNYFGEITLWLGVALVALPNLSGWQYVGLLSPVFVTILLTKVSGIPLLQKQGEERWGNEPEYRDYIERTSLLVPLPPRTK</sequence>
<dbReference type="RefSeq" id="WP_187996296.1">
    <property type="nucleotide sequence ID" value="NZ_JACEXG010000002.1"/>
</dbReference>
<dbReference type="InterPro" id="IPR010721">
    <property type="entry name" value="UstE-like"/>
</dbReference>
<feature type="transmembrane region" description="Helical" evidence="1">
    <location>
        <begin position="34"/>
        <end position="52"/>
    </location>
</feature>
<proteinExistence type="predicted"/>
<dbReference type="PROSITE" id="PS50244">
    <property type="entry name" value="S5A_REDUCTASE"/>
    <property type="match status" value="1"/>
</dbReference>
<evidence type="ECO:0000313" key="2">
    <source>
        <dbReference type="EMBL" id="MBM9432915.1"/>
    </source>
</evidence>
<keyword evidence="1" id="KW-1133">Transmembrane helix</keyword>
<keyword evidence="1" id="KW-0472">Membrane</keyword>
<dbReference type="Proteomes" id="UP000705983">
    <property type="component" value="Unassembled WGS sequence"/>
</dbReference>
<dbReference type="EMBL" id="JAFFJS010000002">
    <property type="protein sequence ID" value="MBM9432915.1"/>
    <property type="molecule type" value="Genomic_DNA"/>
</dbReference>
<accession>A0ABS2TE41</accession>
<evidence type="ECO:0000256" key="1">
    <source>
        <dbReference type="SAM" id="Phobius"/>
    </source>
</evidence>
<comment type="caution">
    <text evidence="2">The sequence shown here is derived from an EMBL/GenBank/DDBJ whole genome shotgun (WGS) entry which is preliminary data.</text>
</comment>
<dbReference type="Gene3D" id="1.20.120.1630">
    <property type="match status" value="1"/>
</dbReference>
<protein>
    <submittedName>
        <fullName evidence="2">DUF1295 domain-containing protein</fullName>
    </submittedName>
</protein>
<feature type="transmembrane region" description="Helical" evidence="1">
    <location>
        <begin position="91"/>
        <end position="111"/>
    </location>
</feature>
<dbReference type="PANTHER" id="PTHR32251">
    <property type="entry name" value="3-OXO-5-ALPHA-STEROID 4-DEHYDROGENASE"/>
    <property type="match status" value="1"/>
</dbReference>
<keyword evidence="3" id="KW-1185">Reference proteome</keyword>
<feature type="transmembrane region" description="Helical" evidence="1">
    <location>
        <begin position="164"/>
        <end position="183"/>
    </location>
</feature>
<name>A0ABS2TE41_9ACTO</name>